<organism evidence="1 2">
    <name type="scientific">Polarella glacialis</name>
    <name type="common">Dinoflagellate</name>
    <dbReference type="NCBI Taxonomy" id="89957"/>
    <lineage>
        <taxon>Eukaryota</taxon>
        <taxon>Sar</taxon>
        <taxon>Alveolata</taxon>
        <taxon>Dinophyceae</taxon>
        <taxon>Suessiales</taxon>
        <taxon>Suessiaceae</taxon>
        <taxon>Polarella</taxon>
    </lineage>
</organism>
<dbReference type="AlphaFoldDB" id="A0A813HRF9"/>
<keyword evidence="2" id="KW-1185">Reference proteome</keyword>
<proteinExistence type="predicted"/>
<dbReference type="Proteomes" id="UP000654075">
    <property type="component" value="Unassembled WGS sequence"/>
</dbReference>
<dbReference type="EMBL" id="CAJNNV010032689">
    <property type="protein sequence ID" value="CAE8640740.1"/>
    <property type="molecule type" value="Genomic_DNA"/>
</dbReference>
<evidence type="ECO:0000313" key="1">
    <source>
        <dbReference type="EMBL" id="CAE8640740.1"/>
    </source>
</evidence>
<comment type="caution">
    <text evidence="1">The sequence shown here is derived from an EMBL/GenBank/DDBJ whole genome shotgun (WGS) entry which is preliminary data.</text>
</comment>
<reference evidence="1" key="1">
    <citation type="submission" date="2021-02" db="EMBL/GenBank/DDBJ databases">
        <authorList>
            <person name="Dougan E. K."/>
            <person name="Rhodes N."/>
            <person name="Thang M."/>
            <person name="Chan C."/>
        </authorList>
    </citation>
    <scope>NUCLEOTIDE SEQUENCE</scope>
</reference>
<sequence>MPSWLRKTAATTTETTTTKMTTTTTTTTTKLILRRVPPPPLQFSLLTPSSTTRSRIGFSFLQLRCWAALSLCFCRQCSLLLAVGDPSPLLSGSAGGVANDASTLP</sequence>
<gene>
    <name evidence="1" type="ORF">PGLA1383_LOCUS55511</name>
</gene>
<protein>
    <submittedName>
        <fullName evidence="1">Uncharacterized protein</fullName>
    </submittedName>
</protein>
<accession>A0A813HRF9</accession>
<evidence type="ECO:0000313" key="2">
    <source>
        <dbReference type="Proteomes" id="UP000654075"/>
    </source>
</evidence>
<name>A0A813HRF9_POLGL</name>